<accession>A0A9W7L904</accession>
<feature type="region of interest" description="Disordered" evidence="2">
    <location>
        <begin position="445"/>
        <end position="464"/>
    </location>
</feature>
<reference evidence="4" key="1">
    <citation type="journal article" date="2023" name="Commun. Biol.">
        <title>Genome analysis of Parmales, the sister group of diatoms, reveals the evolutionary specialization of diatoms from phago-mixotrophs to photoautotrophs.</title>
        <authorList>
            <person name="Ban H."/>
            <person name="Sato S."/>
            <person name="Yoshikawa S."/>
            <person name="Yamada K."/>
            <person name="Nakamura Y."/>
            <person name="Ichinomiya M."/>
            <person name="Sato N."/>
            <person name="Blanc-Mathieu R."/>
            <person name="Endo H."/>
            <person name="Kuwata A."/>
            <person name="Ogata H."/>
        </authorList>
    </citation>
    <scope>NUCLEOTIDE SEQUENCE [LARGE SCALE GENOMIC DNA]</scope>
</reference>
<dbReference type="InterPro" id="IPR039889">
    <property type="entry name" value="CCD33"/>
</dbReference>
<protein>
    <submittedName>
        <fullName evidence="3">Uncharacterized protein</fullName>
    </submittedName>
</protein>
<dbReference type="PANTHER" id="PTHR21623:SF2">
    <property type="entry name" value="COILED-COIL DOMAIN-CONTAINING PROTEIN 33"/>
    <property type="match status" value="1"/>
</dbReference>
<dbReference type="GO" id="GO:0005777">
    <property type="term" value="C:peroxisome"/>
    <property type="evidence" value="ECO:0007669"/>
    <property type="project" value="TreeGrafter"/>
</dbReference>
<keyword evidence="4" id="KW-1185">Reference proteome</keyword>
<feature type="region of interest" description="Disordered" evidence="2">
    <location>
        <begin position="1"/>
        <end position="58"/>
    </location>
</feature>
<dbReference type="Proteomes" id="UP001165065">
    <property type="component" value="Unassembled WGS sequence"/>
</dbReference>
<feature type="coiled-coil region" evidence="1">
    <location>
        <begin position="234"/>
        <end position="295"/>
    </location>
</feature>
<evidence type="ECO:0000313" key="3">
    <source>
        <dbReference type="EMBL" id="GMI38932.1"/>
    </source>
</evidence>
<dbReference type="EMBL" id="BRYA01001100">
    <property type="protein sequence ID" value="GMI38932.1"/>
    <property type="molecule type" value="Genomic_DNA"/>
</dbReference>
<comment type="caution">
    <text evidence="3">The sequence shown here is derived from an EMBL/GenBank/DDBJ whole genome shotgun (WGS) entry which is preliminary data.</text>
</comment>
<name>A0A9W7L904_9STRA</name>
<evidence type="ECO:0000256" key="1">
    <source>
        <dbReference type="SAM" id="Coils"/>
    </source>
</evidence>
<proteinExistence type="predicted"/>
<evidence type="ECO:0000256" key="2">
    <source>
        <dbReference type="SAM" id="MobiDB-lite"/>
    </source>
</evidence>
<feature type="coiled-coil region" evidence="1">
    <location>
        <begin position="85"/>
        <end position="190"/>
    </location>
</feature>
<keyword evidence="1" id="KW-0175">Coiled coil</keyword>
<dbReference type="AlphaFoldDB" id="A0A9W7L904"/>
<gene>
    <name evidence="3" type="ORF">TrCOL_g149</name>
</gene>
<sequence length="464" mass="51037">MVDAPVQDSDAPEATVENNALPAAADAGGGKPETQNVAPKADLTVSVPVPNDTNTETANDVEPELTATTAFEQIAGQDEAAVREIKELQVEVSSLRATNDSLNETNADLVRNQGVLQSQKEEELRRNISLLTQQLADKDLQYTNMVKEVERRTGAIKSCGEEIVKLRGNMADLESENSRLADELDGIRSNEEREMERITQLLREEVNGPSTIPEPILHQMRILAQNFGEQTDQLNKTAGDLEKANAEVLRYREKETAYSDSQKVVAAQAKQLTKMEKLENRLGAYKSTISMQEKVISKLESVIEGKIREEARRGPAAWAKAEIEDKKRSASLEKELQEVTSAYEEANTNREALAASNAELGRDLDSAQESLATLQRAYDDLASMPRGPDPEVQEKLQISELKLAAVMETMEQNAKDAQKEISQLKVKLFEYEMGDVGSMADDLSSVMGGMSRNTSLGSLPSLAR</sequence>
<evidence type="ECO:0000313" key="4">
    <source>
        <dbReference type="Proteomes" id="UP001165065"/>
    </source>
</evidence>
<feature type="coiled-coil region" evidence="1">
    <location>
        <begin position="329"/>
        <end position="427"/>
    </location>
</feature>
<dbReference type="PANTHER" id="PTHR21623">
    <property type="entry name" value="SPERIOLIN-BINDING FACTOR"/>
    <property type="match status" value="1"/>
</dbReference>
<organism evidence="3 4">
    <name type="scientific">Triparma columacea</name>
    <dbReference type="NCBI Taxonomy" id="722753"/>
    <lineage>
        <taxon>Eukaryota</taxon>
        <taxon>Sar</taxon>
        <taxon>Stramenopiles</taxon>
        <taxon>Ochrophyta</taxon>
        <taxon>Bolidophyceae</taxon>
        <taxon>Parmales</taxon>
        <taxon>Triparmaceae</taxon>
        <taxon>Triparma</taxon>
    </lineage>
</organism>
<dbReference type="OrthoDB" id="552574at2759"/>